<dbReference type="InterPro" id="IPR020846">
    <property type="entry name" value="MFS_dom"/>
</dbReference>
<evidence type="ECO:0000313" key="9">
    <source>
        <dbReference type="Proteomes" id="UP000215289"/>
    </source>
</evidence>
<dbReference type="PROSITE" id="PS50850">
    <property type="entry name" value="MFS"/>
    <property type="match status" value="1"/>
</dbReference>
<dbReference type="PANTHER" id="PTHR23502:SF181">
    <property type="entry name" value="MAJOR FACILITATOR SUPERFAMILY (MFS) PROFILE DOMAIN-CONTAINING PROTEIN"/>
    <property type="match status" value="1"/>
</dbReference>
<evidence type="ECO:0000256" key="6">
    <source>
        <dbReference type="SAM" id="SignalP"/>
    </source>
</evidence>
<sequence>MKLLVLLQVAFLGFLGPFSQGTINAAFVPLARDLGVSVTEASYTTTIAILFAGFTPLIYAPLSNVYGRRPVYLSWSSLLVARAFVGIGTSVGMGVGASIVADLYFMHERGLYMGIYVVFVTNGAHLAAIIGGLVAADLGWRWCYWVPTITLGATWIFNIFFLPETLYRRDPETGASYTRTKSWVQLLTLKPAPIAGKLKFRDFTHSFIMLKYPSVLLCTLYYSIAFGAGTVLFAVTGAAAFAHSYRFNTIQVGLAIGVPTTIGSILGEFMAGPISDRALRHANRRHGGSADSESRLQATLPGAFFLPVGVVIEGVCLQYKTHWAGPMMGIGIASFGLQIVSTPIFAYLTDCYKPQSTELSTLLNFGRLLFSFTLGFYMIPFASATTFGIAWGVIAAINFALFSGILLLMWKGATWRRKLAAPDFDRGL</sequence>
<feature type="transmembrane region" description="Helical" evidence="5">
    <location>
        <begin position="327"/>
        <end position="349"/>
    </location>
</feature>
<feature type="transmembrane region" description="Helical" evidence="5">
    <location>
        <begin position="220"/>
        <end position="242"/>
    </location>
</feature>
<comment type="subcellular location">
    <subcellularLocation>
        <location evidence="1">Membrane</location>
        <topology evidence="1">Multi-pass membrane protein</topology>
    </subcellularLocation>
</comment>
<dbReference type="GO" id="GO:0005886">
    <property type="term" value="C:plasma membrane"/>
    <property type="evidence" value="ECO:0007669"/>
    <property type="project" value="TreeGrafter"/>
</dbReference>
<keyword evidence="6" id="KW-0732">Signal</keyword>
<organism evidence="8 9">
    <name type="scientific">Aspergillus turcosus</name>
    <dbReference type="NCBI Taxonomy" id="1245748"/>
    <lineage>
        <taxon>Eukaryota</taxon>
        <taxon>Fungi</taxon>
        <taxon>Dikarya</taxon>
        <taxon>Ascomycota</taxon>
        <taxon>Pezizomycotina</taxon>
        <taxon>Eurotiomycetes</taxon>
        <taxon>Eurotiomycetidae</taxon>
        <taxon>Eurotiales</taxon>
        <taxon>Aspergillaceae</taxon>
        <taxon>Aspergillus</taxon>
        <taxon>Aspergillus subgen. Fumigati</taxon>
    </lineage>
</organism>
<dbReference type="SUPFAM" id="SSF103473">
    <property type="entry name" value="MFS general substrate transporter"/>
    <property type="match status" value="1"/>
</dbReference>
<dbReference type="PANTHER" id="PTHR23502">
    <property type="entry name" value="MAJOR FACILITATOR SUPERFAMILY"/>
    <property type="match status" value="1"/>
</dbReference>
<evidence type="ECO:0000256" key="4">
    <source>
        <dbReference type="ARBA" id="ARBA00023136"/>
    </source>
</evidence>
<evidence type="ECO:0000313" key="8">
    <source>
        <dbReference type="EMBL" id="RLL97715.1"/>
    </source>
</evidence>
<evidence type="ECO:0000256" key="3">
    <source>
        <dbReference type="ARBA" id="ARBA00022989"/>
    </source>
</evidence>
<dbReference type="Pfam" id="PF07690">
    <property type="entry name" value="MFS_1"/>
    <property type="match status" value="1"/>
</dbReference>
<reference evidence="8 9" key="1">
    <citation type="submission" date="2018-08" db="EMBL/GenBank/DDBJ databases">
        <title>Draft genome sequences of two Aspergillus turcosus clinical strains isolated from bronchoalveolar lavage fluid: one azole-susceptible and the other azole-resistant.</title>
        <authorList>
            <person name="Parent-Michaud M."/>
            <person name="Dufresne P.J."/>
            <person name="Fournier E."/>
            <person name="Martineau C."/>
            <person name="Moreira S."/>
            <person name="Perkins V."/>
            <person name="De Repentigny L."/>
            <person name="Dufresne S.F."/>
        </authorList>
    </citation>
    <scope>NUCLEOTIDE SEQUENCE [LARGE SCALE GENOMIC DNA]</scope>
    <source>
        <strain evidence="8">HMR AF 1038</strain>
    </source>
</reference>
<keyword evidence="2 5" id="KW-0812">Transmembrane</keyword>
<dbReference type="EMBL" id="NIDN02000070">
    <property type="protein sequence ID" value="RLL97715.1"/>
    <property type="molecule type" value="Genomic_DNA"/>
</dbReference>
<feature type="transmembrane region" description="Helical" evidence="5">
    <location>
        <begin position="388"/>
        <end position="410"/>
    </location>
</feature>
<dbReference type="Proteomes" id="UP000215289">
    <property type="component" value="Unassembled WGS sequence"/>
</dbReference>
<evidence type="ECO:0000259" key="7">
    <source>
        <dbReference type="PROSITE" id="PS50850"/>
    </source>
</evidence>
<protein>
    <recommendedName>
        <fullName evidence="7">Major facilitator superfamily (MFS) profile domain-containing protein</fullName>
    </recommendedName>
</protein>
<evidence type="ECO:0000256" key="2">
    <source>
        <dbReference type="ARBA" id="ARBA00022692"/>
    </source>
</evidence>
<keyword evidence="3 5" id="KW-1133">Transmembrane helix</keyword>
<feature type="transmembrane region" description="Helical" evidence="5">
    <location>
        <begin position="111"/>
        <end position="135"/>
    </location>
</feature>
<dbReference type="GO" id="GO:0022857">
    <property type="term" value="F:transmembrane transporter activity"/>
    <property type="evidence" value="ECO:0007669"/>
    <property type="project" value="InterPro"/>
</dbReference>
<feature type="transmembrane region" description="Helical" evidence="5">
    <location>
        <begin position="142"/>
        <end position="162"/>
    </location>
</feature>
<dbReference type="AlphaFoldDB" id="A0A3R7JGW1"/>
<dbReference type="InterPro" id="IPR011701">
    <property type="entry name" value="MFS"/>
</dbReference>
<dbReference type="Gene3D" id="1.20.1250.20">
    <property type="entry name" value="MFS general substrate transporter like domains"/>
    <property type="match status" value="1"/>
</dbReference>
<feature type="transmembrane region" description="Helical" evidence="5">
    <location>
        <begin position="254"/>
        <end position="274"/>
    </location>
</feature>
<accession>A0A3R7JGW1</accession>
<keyword evidence="4 5" id="KW-0472">Membrane</keyword>
<keyword evidence="9" id="KW-1185">Reference proteome</keyword>
<feature type="chain" id="PRO_5018557876" description="Major facilitator superfamily (MFS) profile domain-containing protein" evidence="6">
    <location>
        <begin position="22"/>
        <end position="428"/>
    </location>
</feature>
<feature type="signal peptide" evidence="6">
    <location>
        <begin position="1"/>
        <end position="21"/>
    </location>
</feature>
<feature type="transmembrane region" description="Helical" evidence="5">
    <location>
        <begin position="83"/>
        <end position="105"/>
    </location>
</feature>
<dbReference type="STRING" id="1245748.A0A3R7JGW1"/>
<feature type="domain" description="Major facilitator superfamily (MFS) profile" evidence="7">
    <location>
        <begin position="1"/>
        <end position="428"/>
    </location>
</feature>
<evidence type="ECO:0000256" key="1">
    <source>
        <dbReference type="ARBA" id="ARBA00004141"/>
    </source>
</evidence>
<name>A0A3R7JGW1_9EURO</name>
<comment type="caution">
    <text evidence="8">The sequence shown here is derived from an EMBL/GenBank/DDBJ whole genome shotgun (WGS) entry which is preliminary data.</text>
</comment>
<evidence type="ECO:0000256" key="5">
    <source>
        <dbReference type="SAM" id="Phobius"/>
    </source>
</evidence>
<feature type="transmembrane region" description="Helical" evidence="5">
    <location>
        <begin position="361"/>
        <end position="382"/>
    </location>
</feature>
<gene>
    <name evidence="8" type="ORF">CFD26_106683</name>
</gene>
<dbReference type="OrthoDB" id="2585655at2759"/>
<feature type="transmembrane region" description="Helical" evidence="5">
    <location>
        <begin position="41"/>
        <end position="62"/>
    </location>
</feature>
<dbReference type="InterPro" id="IPR036259">
    <property type="entry name" value="MFS_trans_sf"/>
</dbReference>
<proteinExistence type="predicted"/>